<dbReference type="RefSeq" id="WP_282838517.1">
    <property type="nucleotide sequence ID" value="NZ_JASCXW010000001.1"/>
</dbReference>
<comment type="caution">
    <text evidence="7">The sequence shown here is derived from an EMBL/GenBank/DDBJ whole genome shotgun (WGS) entry which is preliminary data.</text>
</comment>
<feature type="transmembrane region" description="Helical" evidence="5">
    <location>
        <begin position="97"/>
        <end position="118"/>
    </location>
</feature>
<evidence type="ECO:0000256" key="3">
    <source>
        <dbReference type="ARBA" id="ARBA00022989"/>
    </source>
</evidence>
<keyword evidence="8" id="KW-1185">Reference proteome</keyword>
<dbReference type="PANTHER" id="PTHR11360">
    <property type="entry name" value="MONOCARBOXYLATE TRANSPORTER"/>
    <property type="match status" value="1"/>
</dbReference>
<protein>
    <submittedName>
        <fullName evidence="7">MFS transporter</fullName>
    </submittedName>
</protein>
<evidence type="ECO:0000256" key="4">
    <source>
        <dbReference type="ARBA" id="ARBA00023136"/>
    </source>
</evidence>
<reference evidence="7" key="1">
    <citation type="submission" date="2023-05" db="EMBL/GenBank/DDBJ databases">
        <title>Mariniplasma microaerophilum sp. nov., a novel anaerobic mollicute isolated from terrestrial mud volcano, Taman Peninsula, Russia.</title>
        <authorList>
            <person name="Khomyakova M.A."/>
            <person name="Merkel A.Y."/>
            <person name="Slobodkin A.I."/>
        </authorList>
    </citation>
    <scope>NUCLEOTIDE SEQUENCE</scope>
    <source>
        <strain evidence="7">M4Ah</strain>
    </source>
</reference>
<dbReference type="Gene3D" id="1.20.1250.20">
    <property type="entry name" value="MFS general substrate transporter like domains"/>
    <property type="match status" value="1"/>
</dbReference>
<sequence length="402" mass="44264">MKKKHYIMIATSVLMMLLMGTVYSYSVFRVHIETLFDVGTLQSGLPYMTSLAFYALGVMVTGRLMKPSRLRGFVVIGTILIALGWFISGIAPSLGVLIFSYGVLIGSGVGIVYGIPIYIAQKQFPEKSGLITGIILLGFGMSPLITAPLVKVLIDLLTIQPAFIVFGAIFLVIQLPISFIYDTSIDEEVATSKVEIKHYGIKPFKSIYILFVIASTIGLMMIGLSYQIGVVYYEFNVLEVTASLSFFAIMNGIARPIFGRLMDKKGFVFSVRLSLMLIGIASVIGILNQGNSLILFIMSFSLFWFNLGAWLAIVPAAVKSFYGMKLYSRVYGVMFTGYGVGAIIGTVVSGMIMDLLRWTTNLYMLVLVLIGISFVIASLIHRQVRISQMYIAKQTQGMVEEV</sequence>
<evidence type="ECO:0000256" key="2">
    <source>
        <dbReference type="ARBA" id="ARBA00022692"/>
    </source>
</evidence>
<dbReference type="AlphaFoldDB" id="A0AAW6U7P7"/>
<keyword evidence="4 5" id="KW-0472">Membrane</keyword>
<feature type="transmembrane region" description="Helical" evidence="5">
    <location>
        <begin position="72"/>
        <end position="91"/>
    </location>
</feature>
<dbReference type="Pfam" id="PF07690">
    <property type="entry name" value="MFS_1"/>
    <property type="match status" value="1"/>
</dbReference>
<name>A0AAW6U7P7_9MOLU</name>
<evidence type="ECO:0000256" key="5">
    <source>
        <dbReference type="SAM" id="Phobius"/>
    </source>
</evidence>
<feature type="domain" description="Major facilitator superfamily (MFS) profile" evidence="6">
    <location>
        <begin position="5"/>
        <end position="385"/>
    </location>
</feature>
<feature type="transmembrane region" description="Helical" evidence="5">
    <location>
        <begin position="293"/>
        <end position="318"/>
    </location>
</feature>
<feature type="transmembrane region" description="Helical" evidence="5">
    <location>
        <begin position="330"/>
        <end position="356"/>
    </location>
</feature>
<gene>
    <name evidence="7" type="ORF">QJ521_00920</name>
</gene>
<organism evidence="7 8">
    <name type="scientific">Peloplasma aerotolerans</name>
    <dbReference type="NCBI Taxonomy" id="3044389"/>
    <lineage>
        <taxon>Bacteria</taxon>
        <taxon>Bacillati</taxon>
        <taxon>Mycoplasmatota</taxon>
        <taxon>Mollicutes</taxon>
        <taxon>Acholeplasmatales</taxon>
        <taxon>Acholeplasmataceae</taxon>
        <taxon>Peloplasma</taxon>
    </lineage>
</organism>
<feature type="transmembrane region" description="Helical" evidence="5">
    <location>
        <begin position="130"/>
        <end position="150"/>
    </location>
</feature>
<dbReference type="SUPFAM" id="SSF103473">
    <property type="entry name" value="MFS general substrate transporter"/>
    <property type="match status" value="1"/>
</dbReference>
<dbReference type="GO" id="GO:0022857">
    <property type="term" value="F:transmembrane transporter activity"/>
    <property type="evidence" value="ECO:0007669"/>
    <property type="project" value="InterPro"/>
</dbReference>
<dbReference type="InterPro" id="IPR036259">
    <property type="entry name" value="MFS_trans_sf"/>
</dbReference>
<feature type="transmembrane region" description="Helical" evidence="5">
    <location>
        <begin position="266"/>
        <end position="287"/>
    </location>
</feature>
<evidence type="ECO:0000256" key="1">
    <source>
        <dbReference type="ARBA" id="ARBA00004651"/>
    </source>
</evidence>
<feature type="transmembrane region" description="Helical" evidence="5">
    <location>
        <begin position="207"/>
        <end position="229"/>
    </location>
</feature>
<proteinExistence type="predicted"/>
<comment type="subcellular location">
    <subcellularLocation>
        <location evidence="1">Cell membrane</location>
        <topology evidence="1">Multi-pass membrane protein</topology>
    </subcellularLocation>
</comment>
<dbReference type="InterPro" id="IPR050327">
    <property type="entry name" value="Proton-linked_MCT"/>
</dbReference>
<dbReference type="PROSITE" id="PS50850">
    <property type="entry name" value="MFS"/>
    <property type="match status" value="1"/>
</dbReference>
<dbReference type="GO" id="GO:0005886">
    <property type="term" value="C:plasma membrane"/>
    <property type="evidence" value="ECO:0007669"/>
    <property type="project" value="UniProtKB-SubCell"/>
</dbReference>
<keyword evidence="3 5" id="KW-1133">Transmembrane helix</keyword>
<evidence type="ECO:0000259" key="6">
    <source>
        <dbReference type="PROSITE" id="PS50850"/>
    </source>
</evidence>
<dbReference type="InterPro" id="IPR011701">
    <property type="entry name" value="MFS"/>
</dbReference>
<feature type="transmembrane region" description="Helical" evidence="5">
    <location>
        <begin position="162"/>
        <end position="181"/>
    </location>
</feature>
<dbReference type="EMBL" id="JASCXW010000001">
    <property type="protein sequence ID" value="MDI6452111.1"/>
    <property type="molecule type" value="Genomic_DNA"/>
</dbReference>
<dbReference type="PANTHER" id="PTHR11360:SF304">
    <property type="entry name" value="MFS DOMAIN-CONTAINING PROTEIN"/>
    <property type="match status" value="1"/>
</dbReference>
<keyword evidence="2 5" id="KW-0812">Transmembrane</keyword>
<feature type="transmembrane region" description="Helical" evidence="5">
    <location>
        <begin position="45"/>
        <end position="65"/>
    </location>
</feature>
<feature type="transmembrane region" description="Helical" evidence="5">
    <location>
        <begin position="235"/>
        <end position="254"/>
    </location>
</feature>
<feature type="transmembrane region" description="Helical" evidence="5">
    <location>
        <begin position="7"/>
        <end position="25"/>
    </location>
</feature>
<dbReference type="InterPro" id="IPR020846">
    <property type="entry name" value="MFS_dom"/>
</dbReference>
<accession>A0AAW6U7P7</accession>
<evidence type="ECO:0000313" key="8">
    <source>
        <dbReference type="Proteomes" id="UP001431532"/>
    </source>
</evidence>
<feature type="transmembrane region" description="Helical" evidence="5">
    <location>
        <begin position="362"/>
        <end position="380"/>
    </location>
</feature>
<dbReference type="Proteomes" id="UP001431532">
    <property type="component" value="Unassembled WGS sequence"/>
</dbReference>
<evidence type="ECO:0000313" key="7">
    <source>
        <dbReference type="EMBL" id="MDI6452111.1"/>
    </source>
</evidence>